<gene>
    <name evidence="1" type="ORF">S01H1_82208</name>
</gene>
<evidence type="ECO:0000313" key="1">
    <source>
        <dbReference type="EMBL" id="GAG48306.1"/>
    </source>
</evidence>
<dbReference type="AlphaFoldDB" id="X0ZJ11"/>
<protein>
    <submittedName>
        <fullName evidence="1">Uncharacterized protein</fullName>
    </submittedName>
</protein>
<reference evidence="1" key="1">
    <citation type="journal article" date="2014" name="Front. Microbiol.">
        <title>High frequency of phylogenetically diverse reductive dehalogenase-homologous genes in deep subseafloor sedimentary metagenomes.</title>
        <authorList>
            <person name="Kawai M."/>
            <person name="Futagami T."/>
            <person name="Toyoda A."/>
            <person name="Takaki Y."/>
            <person name="Nishi S."/>
            <person name="Hori S."/>
            <person name="Arai W."/>
            <person name="Tsubouchi T."/>
            <person name="Morono Y."/>
            <person name="Uchiyama I."/>
            <person name="Ito T."/>
            <person name="Fujiyama A."/>
            <person name="Inagaki F."/>
            <person name="Takami H."/>
        </authorList>
    </citation>
    <scope>NUCLEOTIDE SEQUENCE</scope>
    <source>
        <strain evidence="1">Expedition CK06-06</strain>
    </source>
</reference>
<proteinExistence type="predicted"/>
<organism evidence="1">
    <name type="scientific">marine sediment metagenome</name>
    <dbReference type="NCBI Taxonomy" id="412755"/>
    <lineage>
        <taxon>unclassified sequences</taxon>
        <taxon>metagenomes</taxon>
        <taxon>ecological metagenomes</taxon>
    </lineage>
</organism>
<feature type="non-terminal residue" evidence="1">
    <location>
        <position position="40"/>
    </location>
</feature>
<comment type="caution">
    <text evidence="1">The sequence shown here is derived from an EMBL/GenBank/DDBJ whole genome shotgun (WGS) entry which is preliminary data.</text>
</comment>
<accession>X0ZJ11</accession>
<name>X0ZJ11_9ZZZZ</name>
<dbReference type="EMBL" id="BARS01055712">
    <property type="protein sequence ID" value="GAG48306.1"/>
    <property type="molecule type" value="Genomic_DNA"/>
</dbReference>
<sequence length="40" mass="4926">MYDAHMRSIESDLVYIVRDFLLVQRMFRDVTARYWSGDLR</sequence>